<name>A0ACC3DQ46_9PEZI</name>
<dbReference type="EMBL" id="JAWDJW010001688">
    <property type="protein sequence ID" value="KAK3078690.1"/>
    <property type="molecule type" value="Genomic_DNA"/>
</dbReference>
<keyword evidence="2" id="KW-1185">Reference proteome</keyword>
<evidence type="ECO:0000313" key="2">
    <source>
        <dbReference type="Proteomes" id="UP001186974"/>
    </source>
</evidence>
<protein>
    <submittedName>
        <fullName evidence="1">Uncharacterized protein</fullName>
    </submittedName>
</protein>
<sequence>LVYQDFILQLALEGGDIGQAAYFLRDGTDPIPQLSTHIPANSRGGSDEAGGLAPGAVDDSNSVLTRHMNRSSGHRAIGTSG</sequence>
<feature type="non-terminal residue" evidence="1">
    <location>
        <position position="1"/>
    </location>
</feature>
<accession>A0ACC3DQ46</accession>
<reference evidence="1" key="1">
    <citation type="submission" date="2024-09" db="EMBL/GenBank/DDBJ databases">
        <title>Black Yeasts Isolated from many extreme environments.</title>
        <authorList>
            <person name="Coleine C."/>
            <person name="Stajich J.E."/>
            <person name="Selbmann L."/>
        </authorList>
    </citation>
    <scope>NUCLEOTIDE SEQUENCE</scope>
    <source>
        <strain evidence="1">CCFEE 5737</strain>
    </source>
</reference>
<gene>
    <name evidence="1" type="ORF">LTS18_006867</name>
</gene>
<comment type="caution">
    <text evidence="1">The sequence shown here is derived from an EMBL/GenBank/DDBJ whole genome shotgun (WGS) entry which is preliminary data.</text>
</comment>
<dbReference type="Proteomes" id="UP001186974">
    <property type="component" value="Unassembled WGS sequence"/>
</dbReference>
<evidence type="ECO:0000313" key="1">
    <source>
        <dbReference type="EMBL" id="KAK3078690.1"/>
    </source>
</evidence>
<organism evidence="1 2">
    <name type="scientific">Coniosporium uncinatum</name>
    <dbReference type="NCBI Taxonomy" id="93489"/>
    <lineage>
        <taxon>Eukaryota</taxon>
        <taxon>Fungi</taxon>
        <taxon>Dikarya</taxon>
        <taxon>Ascomycota</taxon>
        <taxon>Pezizomycotina</taxon>
        <taxon>Dothideomycetes</taxon>
        <taxon>Dothideomycetes incertae sedis</taxon>
        <taxon>Coniosporium</taxon>
    </lineage>
</organism>
<proteinExistence type="predicted"/>